<dbReference type="AlphaFoldDB" id="A0A3G9GFY6"/>
<name>A0A3G9GFY6_9NEIS</name>
<reference evidence="1 2" key="2">
    <citation type="journal article" date="2017" name="Genome Announc.">
        <title>Draft genome sequence of Aquitalea magnusonii strain H3, a plant growth-promoting bacterium of duckweed Lemna minor.</title>
        <authorList>
            <person name="Ishizawa H."/>
            <person name="Kuroda M."/>
            <person name="Ike M."/>
        </authorList>
    </citation>
    <scope>NUCLEOTIDE SEQUENCE [LARGE SCALE GENOMIC DNA]</scope>
    <source>
        <strain evidence="1 2">H3</strain>
    </source>
</reference>
<organism evidence="1 2">
    <name type="scientific">Aquitalea magnusonii</name>
    <dbReference type="NCBI Taxonomy" id="332411"/>
    <lineage>
        <taxon>Bacteria</taxon>
        <taxon>Pseudomonadati</taxon>
        <taxon>Pseudomonadota</taxon>
        <taxon>Betaproteobacteria</taxon>
        <taxon>Neisseriales</taxon>
        <taxon>Chromobacteriaceae</taxon>
        <taxon>Aquitalea</taxon>
    </lineage>
</organism>
<reference evidence="2" key="3">
    <citation type="journal article" date="2017" name="Plant Physiol. Biochem.">
        <title>Differential oxidative and antioxidative response of duckweed Lemna minor toward plant growth promoting/inhibiting bacteria.</title>
        <authorList>
            <person name="Ishizawa H."/>
            <person name="Kuroda M."/>
            <person name="Morikawa M."/>
            <person name="Ike M."/>
        </authorList>
    </citation>
    <scope>NUCLEOTIDE SEQUENCE [LARGE SCALE GENOMIC DNA]</scope>
    <source>
        <strain evidence="2">H3</strain>
    </source>
</reference>
<gene>
    <name evidence="1" type="ORF">DLM_3193</name>
</gene>
<protein>
    <submittedName>
        <fullName evidence="1">Uncharacterized protein</fullName>
    </submittedName>
</protein>
<reference evidence="2" key="1">
    <citation type="journal article" date="2017" name="Biotechnol. Biofuels">
        <title>Evaluation of environmental bacterial communities as a factor affecting the growth of duckweed Lemna minor.</title>
        <authorList>
            <person name="Ishizawa H."/>
            <person name="Kuroda M."/>
            <person name="Morikawa M."/>
            <person name="Ike M."/>
        </authorList>
    </citation>
    <scope>NUCLEOTIDE SEQUENCE [LARGE SCALE GENOMIC DNA]</scope>
    <source>
        <strain evidence="2">H3</strain>
    </source>
</reference>
<dbReference type="EMBL" id="AP018823">
    <property type="protein sequence ID" value="BBF86790.1"/>
    <property type="molecule type" value="Genomic_DNA"/>
</dbReference>
<dbReference type="KEGG" id="amah:DLM_3193"/>
<evidence type="ECO:0000313" key="1">
    <source>
        <dbReference type="EMBL" id="BBF86790.1"/>
    </source>
</evidence>
<sequence>MRHDKAENTNNPINSIPCMMPRSRRGGLLGRKEWLRELVGETKRTLSARCLCC</sequence>
<evidence type="ECO:0000313" key="2">
    <source>
        <dbReference type="Proteomes" id="UP000198290"/>
    </source>
</evidence>
<keyword evidence="2" id="KW-1185">Reference proteome</keyword>
<accession>A0A3G9GFY6</accession>
<proteinExistence type="predicted"/>
<dbReference type="Proteomes" id="UP000198290">
    <property type="component" value="Chromosome"/>
</dbReference>